<feature type="domain" description="Response regulatory" evidence="5">
    <location>
        <begin position="3"/>
        <end position="119"/>
    </location>
</feature>
<dbReference type="PANTHER" id="PTHR43214">
    <property type="entry name" value="TWO-COMPONENT RESPONSE REGULATOR"/>
    <property type="match status" value="1"/>
</dbReference>
<evidence type="ECO:0000256" key="3">
    <source>
        <dbReference type="PROSITE-ProRule" id="PRU00169"/>
    </source>
</evidence>
<dbReference type="GO" id="GO:0000160">
    <property type="term" value="P:phosphorelay signal transduction system"/>
    <property type="evidence" value="ECO:0007669"/>
    <property type="project" value="InterPro"/>
</dbReference>
<gene>
    <name evidence="6" type="ORF">IDJ76_16215</name>
</gene>
<dbReference type="AlphaFoldDB" id="A0A926NZQ2"/>
<evidence type="ECO:0000259" key="5">
    <source>
        <dbReference type="PROSITE" id="PS50110"/>
    </source>
</evidence>
<dbReference type="PROSITE" id="PS00622">
    <property type="entry name" value="HTH_LUXR_1"/>
    <property type="match status" value="1"/>
</dbReference>
<dbReference type="InterPro" id="IPR039420">
    <property type="entry name" value="WalR-like"/>
</dbReference>
<reference evidence="6" key="1">
    <citation type="submission" date="2020-09" db="EMBL/GenBank/DDBJ databases">
        <title>Novel species of Mucilaginibacter isolated from a glacier on the Tibetan Plateau.</title>
        <authorList>
            <person name="Liu Q."/>
            <person name="Xin Y.-H."/>
        </authorList>
    </citation>
    <scope>NUCLEOTIDE SEQUENCE</scope>
    <source>
        <strain evidence="6">ZB1P21</strain>
    </source>
</reference>
<name>A0A926NZQ2_9SPHI</name>
<dbReference type="InterPro" id="IPR000792">
    <property type="entry name" value="Tscrpt_reg_LuxR_C"/>
</dbReference>
<dbReference type="CDD" id="cd17535">
    <property type="entry name" value="REC_NarL-like"/>
    <property type="match status" value="1"/>
</dbReference>
<keyword evidence="2" id="KW-0238">DNA-binding</keyword>
<proteinExistence type="predicted"/>
<evidence type="ECO:0000256" key="1">
    <source>
        <dbReference type="ARBA" id="ARBA00022553"/>
    </source>
</evidence>
<feature type="modified residue" description="4-aspartylphosphate" evidence="3">
    <location>
        <position position="54"/>
    </location>
</feature>
<keyword evidence="1 3" id="KW-0597">Phosphoprotein</keyword>
<dbReference type="Pfam" id="PF00196">
    <property type="entry name" value="GerE"/>
    <property type="match status" value="1"/>
</dbReference>
<dbReference type="PRINTS" id="PR00038">
    <property type="entry name" value="HTHLUXR"/>
</dbReference>
<dbReference type="PROSITE" id="PS50043">
    <property type="entry name" value="HTH_LUXR_2"/>
    <property type="match status" value="1"/>
</dbReference>
<dbReference type="Proteomes" id="UP000619078">
    <property type="component" value="Unassembled WGS sequence"/>
</dbReference>
<dbReference type="InterPro" id="IPR058245">
    <property type="entry name" value="NreC/VraR/RcsB-like_REC"/>
</dbReference>
<dbReference type="SMART" id="SM00448">
    <property type="entry name" value="REC"/>
    <property type="match status" value="1"/>
</dbReference>
<dbReference type="GO" id="GO:0003677">
    <property type="term" value="F:DNA binding"/>
    <property type="evidence" value="ECO:0007669"/>
    <property type="project" value="UniProtKB-KW"/>
</dbReference>
<dbReference type="InterPro" id="IPR016032">
    <property type="entry name" value="Sig_transdc_resp-reg_C-effctor"/>
</dbReference>
<dbReference type="RefSeq" id="WP_191164431.1">
    <property type="nucleotide sequence ID" value="NZ_JACWMX010000006.1"/>
</dbReference>
<evidence type="ECO:0000259" key="4">
    <source>
        <dbReference type="PROSITE" id="PS50043"/>
    </source>
</evidence>
<dbReference type="Pfam" id="PF00072">
    <property type="entry name" value="Response_reg"/>
    <property type="match status" value="1"/>
</dbReference>
<dbReference type="InterPro" id="IPR001789">
    <property type="entry name" value="Sig_transdc_resp-reg_receiver"/>
</dbReference>
<organism evidence="6 7">
    <name type="scientific">Mucilaginibacter glaciei</name>
    <dbReference type="NCBI Taxonomy" id="2772109"/>
    <lineage>
        <taxon>Bacteria</taxon>
        <taxon>Pseudomonadati</taxon>
        <taxon>Bacteroidota</taxon>
        <taxon>Sphingobacteriia</taxon>
        <taxon>Sphingobacteriales</taxon>
        <taxon>Sphingobacteriaceae</taxon>
        <taxon>Mucilaginibacter</taxon>
    </lineage>
</organism>
<dbReference type="InterPro" id="IPR011006">
    <property type="entry name" value="CheY-like_superfamily"/>
</dbReference>
<sequence length="204" mass="22785">MISVAIIEDHDQYRKLLVDIISQNSIFRISGDYSSAEEALISLIASPPDIAIVDIQLKNLSGIELIKQARQRVPNTLFLMCTAFQNNENVFNALRAGASGYIVKGSSADEIQSAIIELYNGGAPMSPYIAKKVISLLHGKEETNNYNLTERELEVLSLLSKGLLYKEIADQLHITLNTVKNHCKNIYKRLHVQNRVEALNKFNA</sequence>
<dbReference type="Gene3D" id="3.40.50.2300">
    <property type="match status" value="1"/>
</dbReference>
<dbReference type="SUPFAM" id="SSF52172">
    <property type="entry name" value="CheY-like"/>
    <property type="match status" value="1"/>
</dbReference>
<feature type="domain" description="HTH luxR-type" evidence="4">
    <location>
        <begin position="141"/>
        <end position="204"/>
    </location>
</feature>
<comment type="caution">
    <text evidence="6">The sequence shown here is derived from an EMBL/GenBank/DDBJ whole genome shotgun (WGS) entry which is preliminary data.</text>
</comment>
<evidence type="ECO:0000313" key="7">
    <source>
        <dbReference type="Proteomes" id="UP000619078"/>
    </source>
</evidence>
<dbReference type="SUPFAM" id="SSF46894">
    <property type="entry name" value="C-terminal effector domain of the bipartite response regulators"/>
    <property type="match status" value="1"/>
</dbReference>
<dbReference type="EMBL" id="JACWMX010000006">
    <property type="protein sequence ID" value="MBD1394654.1"/>
    <property type="molecule type" value="Genomic_DNA"/>
</dbReference>
<dbReference type="GO" id="GO:0006355">
    <property type="term" value="P:regulation of DNA-templated transcription"/>
    <property type="evidence" value="ECO:0007669"/>
    <property type="project" value="InterPro"/>
</dbReference>
<evidence type="ECO:0000313" key="6">
    <source>
        <dbReference type="EMBL" id="MBD1394654.1"/>
    </source>
</evidence>
<keyword evidence="7" id="KW-1185">Reference proteome</keyword>
<accession>A0A926NZQ2</accession>
<protein>
    <submittedName>
        <fullName evidence="6">Response regulator transcription factor</fullName>
    </submittedName>
</protein>
<dbReference type="CDD" id="cd06170">
    <property type="entry name" value="LuxR_C_like"/>
    <property type="match status" value="1"/>
</dbReference>
<dbReference type="SMART" id="SM00421">
    <property type="entry name" value="HTH_LUXR"/>
    <property type="match status" value="1"/>
</dbReference>
<dbReference type="PROSITE" id="PS50110">
    <property type="entry name" value="RESPONSE_REGULATORY"/>
    <property type="match status" value="1"/>
</dbReference>
<evidence type="ECO:0000256" key="2">
    <source>
        <dbReference type="ARBA" id="ARBA00023125"/>
    </source>
</evidence>